<comment type="subcellular location">
    <subcellularLocation>
        <location evidence="8">Cell inner membrane</location>
        <topology evidence="8">Multi-pass membrane protein</topology>
    </subcellularLocation>
    <subcellularLocation>
        <location evidence="1">Cell membrane</location>
        <topology evidence="1">Multi-pass membrane protein</topology>
    </subcellularLocation>
</comment>
<dbReference type="NCBIfam" id="TIGR00710">
    <property type="entry name" value="efflux_Bcr_CflA"/>
    <property type="match status" value="1"/>
</dbReference>
<reference evidence="11 12" key="1">
    <citation type="submission" date="2020-10" db="EMBL/GenBank/DDBJ databases">
        <title>Degradation of 1,4-Dioxane by Xanthobacter sp. YN2, via a Novel Group-2 Soluble Di-Iron Monooxygenase.</title>
        <authorList>
            <person name="Ma F."/>
            <person name="Wang Y."/>
            <person name="Yang J."/>
            <person name="Guo H."/>
            <person name="Su D."/>
            <person name="Yu L."/>
        </authorList>
    </citation>
    <scope>NUCLEOTIDE SEQUENCE [LARGE SCALE GENOMIC DNA]</scope>
    <source>
        <strain evidence="11 12">YN2</strain>
    </source>
</reference>
<keyword evidence="12" id="KW-1185">Reference proteome</keyword>
<feature type="transmembrane region" description="Helical" evidence="8">
    <location>
        <begin position="167"/>
        <end position="189"/>
    </location>
</feature>
<evidence type="ECO:0000256" key="5">
    <source>
        <dbReference type="ARBA" id="ARBA00022692"/>
    </source>
</evidence>
<dbReference type="InterPro" id="IPR004812">
    <property type="entry name" value="Efflux_drug-R_Bcr/CmlA"/>
</dbReference>
<feature type="transmembrane region" description="Helical" evidence="8">
    <location>
        <begin position="77"/>
        <end position="97"/>
    </location>
</feature>
<feature type="transmembrane region" description="Helical" evidence="8">
    <location>
        <begin position="38"/>
        <end position="57"/>
    </location>
</feature>
<evidence type="ECO:0000313" key="11">
    <source>
        <dbReference type="EMBL" id="QRG04896.1"/>
    </source>
</evidence>
<dbReference type="PANTHER" id="PTHR23502:SF132">
    <property type="entry name" value="POLYAMINE TRANSPORTER 2-RELATED"/>
    <property type="match status" value="1"/>
</dbReference>
<comment type="similarity">
    <text evidence="2 8">Belongs to the major facilitator superfamily. Bcr/CmlA family.</text>
</comment>
<feature type="transmembrane region" description="Helical" evidence="8">
    <location>
        <begin position="341"/>
        <end position="359"/>
    </location>
</feature>
<feature type="domain" description="Major facilitator superfamily (MFS) profile" evidence="10">
    <location>
        <begin position="39"/>
        <end position="435"/>
    </location>
</feature>
<keyword evidence="4" id="KW-1003">Cell membrane</keyword>
<feature type="transmembrane region" description="Helical" evidence="8">
    <location>
        <begin position="371"/>
        <end position="397"/>
    </location>
</feature>
<dbReference type="KEGG" id="xdi:EZH22_17295"/>
<keyword evidence="5 8" id="KW-0812">Transmembrane</keyword>
<evidence type="ECO:0000256" key="2">
    <source>
        <dbReference type="ARBA" id="ARBA00006236"/>
    </source>
</evidence>
<evidence type="ECO:0000313" key="12">
    <source>
        <dbReference type="Proteomes" id="UP000596427"/>
    </source>
</evidence>
<dbReference type="InterPro" id="IPR020846">
    <property type="entry name" value="MFS_dom"/>
</dbReference>
<keyword evidence="3 8" id="KW-0813">Transport</keyword>
<dbReference type="Gene3D" id="1.20.1720.10">
    <property type="entry name" value="Multidrug resistance protein D"/>
    <property type="match status" value="1"/>
</dbReference>
<evidence type="ECO:0000256" key="6">
    <source>
        <dbReference type="ARBA" id="ARBA00022989"/>
    </source>
</evidence>
<gene>
    <name evidence="11" type="ORF">EZH22_17295</name>
</gene>
<protein>
    <recommendedName>
        <fullName evidence="8">Bcr/CflA family efflux transporter</fullName>
    </recommendedName>
</protein>
<dbReference type="GO" id="GO:0005886">
    <property type="term" value="C:plasma membrane"/>
    <property type="evidence" value="ECO:0007669"/>
    <property type="project" value="UniProtKB-SubCell"/>
</dbReference>
<feature type="transmembrane region" description="Helical" evidence="8">
    <location>
        <begin position="285"/>
        <end position="305"/>
    </location>
</feature>
<dbReference type="GO" id="GO:0042910">
    <property type="term" value="F:xenobiotic transmembrane transporter activity"/>
    <property type="evidence" value="ECO:0007669"/>
    <property type="project" value="InterPro"/>
</dbReference>
<feature type="transmembrane region" description="Helical" evidence="8">
    <location>
        <begin position="195"/>
        <end position="215"/>
    </location>
</feature>
<organism evidence="11 12">
    <name type="scientific">Xanthobacter dioxanivorans</name>
    <dbReference type="NCBI Taxonomy" id="2528964"/>
    <lineage>
        <taxon>Bacteria</taxon>
        <taxon>Pseudomonadati</taxon>
        <taxon>Pseudomonadota</taxon>
        <taxon>Alphaproteobacteria</taxon>
        <taxon>Hyphomicrobiales</taxon>
        <taxon>Xanthobacteraceae</taxon>
        <taxon>Xanthobacter</taxon>
    </lineage>
</organism>
<keyword evidence="8" id="KW-0997">Cell inner membrane</keyword>
<dbReference type="InterPro" id="IPR011701">
    <property type="entry name" value="MFS"/>
</dbReference>
<proteinExistence type="inferred from homology"/>
<dbReference type="EMBL" id="CP063362">
    <property type="protein sequence ID" value="QRG04896.1"/>
    <property type="molecule type" value="Genomic_DNA"/>
</dbReference>
<name>A0A974PKD2_9HYPH</name>
<dbReference type="Pfam" id="PF07690">
    <property type="entry name" value="MFS_1"/>
    <property type="match status" value="1"/>
</dbReference>
<feature type="transmembrane region" description="Helical" evidence="8">
    <location>
        <begin position="317"/>
        <end position="335"/>
    </location>
</feature>
<feature type="transmembrane region" description="Helical" evidence="8">
    <location>
        <begin position="134"/>
        <end position="155"/>
    </location>
</feature>
<dbReference type="InterPro" id="IPR036259">
    <property type="entry name" value="MFS_trans_sf"/>
</dbReference>
<feature type="transmembrane region" description="Helical" evidence="8">
    <location>
        <begin position="403"/>
        <end position="424"/>
    </location>
</feature>
<dbReference type="SUPFAM" id="SSF103473">
    <property type="entry name" value="MFS general substrate transporter"/>
    <property type="match status" value="1"/>
</dbReference>
<feature type="region of interest" description="Disordered" evidence="9">
    <location>
        <begin position="1"/>
        <end position="34"/>
    </location>
</feature>
<evidence type="ECO:0000256" key="9">
    <source>
        <dbReference type="SAM" id="MobiDB-lite"/>
    </source>
</evidence>
<evidence type="ECO:0000256" key="1">
    <source>
        <dbReference type="ARBA" id="ARBA00004651"/>
    </source>
</evidence>
<sequence length="435" mass="45880">MSLPQRAAATRDPASGAGQAAAKSSAGKTRTPQPLRPAFPEFVALIALLMGMTAFSIDNLLPAFGAIRADFALADPNRVQVMVYAYLLGIGAAQFFYGPVSDVLGRRPILFAGLAIYAAGSLIALFTTDFNVLIAARVIQGVGAAAGRVLAIAIVRDRFEGREMARIMSLSMMVFLTVPIVAPALGSVILVFGSWHLIFVAMLALALLLWVWFGLRMPETLHPEYRIPFSLRGIGRAVVLTLTTRRSAGYAVAIGLMMGSLMAYVGSASQVFQTDIYKLGHLFPVAFAAVAGIMAVAAFINASLVRRVGMRRLSHGGICGFIATGALMVGSSLAFDGKPPLVLFCALVASAQFLFALTVPNFNSMAMEPLGAVAGTASSFIGGFTTLMSSVLGFFVGRAFDGTVLPLSLGYMVLGAIALGWVLWAEKGRLFGHNP</sequence>
<evidence type="ECO:0000256" key="8">
    <source>
        <dbReference type="RuleBase" id="RU365088"/>
    </source>
</evidence>
<feature type="compositionally biased region" description="Low complexity" evidence="9">
    <location>
        <begin position="14"/>
        <end position="28"/>
    </location>
</feature>
<evidence type="ECO:0000256" key="7">
    <source>
        <dbReference type="ARBA" id="ARBA00023136"/>
    </source>
</evidence>
<dbReference type="RefSeq" id="WP_203191771.1">
    <property type="nucleotide sequence ID" value="NZ_CP063362.1"/>
</dbReference>
<dbReference type="Proteomes" id="UP000596427">
    <property type="component" value="Chromosome"/>
</dbReference>
<accession>A0A974PKD2</accession>
<evidence type="ECO:0000256" key="4">
    <source>
        <dbReference type="ARBA" id="ARBA00022475"/>
    </source>
</evidence>
<dbReference type="PROSITE" id="PS50850">
    <property type="entry name" value="MFS"/>
    <property type="match status" value="1"/>
</dbReference>
<feature type="transmembrane region" description="Helical" evidence="8">
    <location>
        <begin position="248"/>
        <end position="265"/>
    </location>
</feature>
<evidence type="ECO:0000259" key="10">
    <source>
        <dbReference type="PROSITE" id="PS50850"/>
    </source>
</evidence>
<evidence type="ECO:0000256" key="3">
    <source>
        <dbReference type="ARBA" id="ARBA00022448"/>
    </source>
</evidence>
<dbReference type="AlphaFoldDB" id="A0A974PKD2"/>
<keyword evidence="6 8" id="KW-1133">Transmembrane helix</keyword>
<feature type="transmembrane region" description="Helical" evidence="8">
    <location>
        <begin position="109"/>
        <end position="128"/>
    </location>
</feature>
<keyword evidence="7 8" id="KW-0472">Membrane</keyword>
<dbReference type="GO" id="GO:1990961">
    <property type="term" value="P:xenobiotic detoxification by transmembrane export across the plasma membrane"/>
    <property type="evidence" value="ECO:0007669"/>
    <property type="project" value="InterPro"/>
</dbReference>
<dbReference type="PANTHER" id="PTHR23502">
    <property type="entry name" value="MAJOR FACILITATOR SUPERFAMILY"/>
    <property type="match status" value="1"/>
</dbReference>
<dbReference type="CDD" id="cd17320">
    <property type="entry name" value="MFS_MdfA_MDR_like"/>
    <property type="match status" value="1"/>
</dbReference>